<protein>
    <submittedName>
        <fullName evidence="1">Uncharacterized protein</fullName>
    </submittedName>
</protein>
<evidence type="ECO:0000313" key="1">
    <source>
        <dbReference type="EMBL" id="KXZ53847.1"/>
    </source>
</evidence>
<dbReference type="Proteomes" id="UP000075714">
    <property type="component" value="Unassembled WGS sequence"/>
</dbReference>
<comment type="caution">
    <text evidence="1">The sequence shown here is derived from an EMBL/GenBank/DDBJ whole genome shotgun (WGS) entry which is preliminary data.</text>
</comment>
<keyword evidence="2" id="KW-1185">Reference proteome</keyword>
<accession>A0A150GVE0</accession>
<proteinExistence type="predicted"/>
<evidence type="ECO:0000313" key="2">
    <source>
        <dbReference type="Proteomes" id="UP000075714"/>
    </source>
</evidence>
<dbReference type="EMBL" id="LSYV01000007">
    <property type="protein sequence ID" value="KXZ53847.1"/>
    <property type="molecule type" value="Genomic_DNA"/>
</dbReference>
<dbReference type="AlphaFoldDB" id="A0A150GVE0"/>
<reference evidence="2" key="1">
    <citation type="journal article" date="2016" name="Nat. Commun.">
        <title>The Gonium pectorale genome demonstrates co-option of cell cycle regulation during the evolution of multicellularity.</title>
        <authorList>
            <person name="Hanschen E.R."/>
            <person name="Marriage T.N."/>
            <person name="Ferris P.J."/>
            <person name="Hamaji T."/>
            <person name="Toyoda A."/>
            <person name="Fujiyama A."/>
            <person name="Neme R."/>
            <person name="Noguchi H."/>
            <person name="Minakuchi Y."/>
            <person name="Suzuki M."/>
            <person name="Kawai-Toyooka H."/>
            <person name="Smith D.R."/>
            <person name="Sparks H."/>
            <person name="Anderson J."/>
            <person name="Bakaric R."/>
            <person name="Luria V."/>
            <person name="Karger A."/>
            <person name="Kirschner M.W."/>
            <person name="Durand P.M."/>
            <person name="Michod R.E."/>
            <person name="Nozaki H."/>
            <person name="Olson B.J."/>
        </authorList>
    </citation>
    <scope>NUCLEOTIDE SEQUENCE [LARGE SCALE GENOMIC DNA]</scope>
    <source>
        <strain evidence="2">NIES-2863</strain>
    </source>
</reference>
<organism evidence="1 2">
    <name type="scientific">Gonium pectorale</name>
    <name type="common">Green alga</name>
    <dbReference type="NCBI Taxonomy" id="33097"/>
    <lineage>
        <taxon>Eukaryota</taxon>
        <taxon>Viridiplantae</taxon>
        <taxon>Chlorophyta</taxon>
        <taxon>core chlorophytes</taxon>
        <taxon>Chlorophyceae</taxon>
        <taxon>CS clade</taxon>
        <taxon>Chlamydomonadales</taxon>
        <taxon>Volvocaceae</taxon>
        <taxon>Gonium</taxon>
    </lineage>
</organism>
<sequence length="145" mass="16276">MVKLQDEMRPVEEYIPFGFVELKGKLVNDHPEVFSDPETRRKFDELCKWMSLRNTLRLALDYGDAHDKYAPLDPDKDTLAFKMAATTAAAGGQGYTAGKAVVPSETIHGRVAAFNKELSDIVEKAEFEELPLEDLEKVMIVPVFA</sequence>
<gene>
    <name evidence="1" type="ORF">GPECTOR_6g765</name>
</gene>
<name>A0A150GVE0_GONPE</name>